<reference evidence="8 9" key="1">
    <citation type="journal article" date="2024" name="Nat. Commun.">
        <title>Phylogenomics reveals the evolutionary origins of lichenization in chlorophyte algae.</title>
        <authorList>
            <person name="Puginier C."/>
            <person name="Libourel C."/>
            <person name="Otte J."/>
            <person name="Skaloud P."/>
            <person name="Haon M."/>
            <person name="Grisel S."/>
            <person name="Petersen M."/>
            <person name="Berrin J.G."/>
            <person name="Delaux P.M."/>
            <person name="Dal Grande F."/>
            <person name="Keller J."/>
        </authorList>
    </citation>
    <scope>NUCLEOTIDE SEQUENCE [LARGE SCALE GENOMIC DNA]</scope>
    <source>
        <strain evidence="8 9">SAG 216-7</strain>
    </source>
</reference>
<sequence length="573" mass="59690">MEKSARLRRAHGRANGISSKRTGICASEDLQPSVSFVERDTEATTADLKVASADLDSQDMPILGVSEASGIITLPANDAASGPSENGADANGAKVGHAGKSEAAASPAAVQGHDVSSEAAEKGSLGAWELLRFTLPTLGIWIINPVLSLVDTSVVGTRSARELAALGPGTMLCDGNAYIFTFLAAATTNMLAISFARRDKAQASAILSDALVIALGLGVALAVAMYFYAPPALQSIAGQASAAVVEPAVTYVRIRCLGLPAALVIFVAQAFFLAAMDPMTPLLAASLAGIANLVGDIALVCGLGWGIAGASLATAVAQILTAGALLWALYRPLGKRALFPGWRADVRWRLPSLQSAINFVAYAGPIAGVLITKVIIYGVMTTVASYLGPVTVGAHHVVQSTYMFFCTCGDAVSQAAQSFLPGVVGKPKAAQNLGKQLMTTGLIVGCFNSICAGLVVVFAPALFTNSAEVVTMMGSMLPFMCTALVIHTASMATEGMLLAGRDLHFLLWSYVANMLTVLGALAALHYGPWPLTGLGLWWCLLQFQLFRLLVNGVRLLTHRSPLRSTQSLQEIMA</sequence>
<feature type="transmembrane region" description="Helical" evidence="6">
    <location>
        <begin position="177"/>
        <end position="195"/>
    </location>
</feature>
<evidence type="ECO:0000256" key="1">
    <source>
        <dbReference type="ARBA" id="ARBA00004141"/>
    </source>
</evidence>
<dbReference type="NCBIfam" id="TIGR00797">
    <property type="entry name" value="matE"/>
    <property type="match status" value="1"/>
</dbReference>
<keyword evidence="9" id="KW-1185">Reference proteome</keyword>
<dbReference type="EMBL" id="JALJOT010000010">
    <property type="protein sequence ID" value="KAK9906444.1"/>
    <property type="molecule type" value="Genomic_DNA"/>
</dbReference>
<dbReference type="InterPro" id="IPR002528">
    <property type="entry name" value="MATE_fam"/>
</dbReference>
<evidence type="ECO:0000256" key="7">
    <source>
        <dbReference type="SAM" id="MobiDB-lite"/>
    </source>
</evidence>
<evidence type="ECO:0000313" key="8">
    <source>
        <dbReference type="EMBL" id="KAK9906444.1"/>
    </source>
</evidence>
<feature type="transmembrane region" description="Helical" evidence="6">
    <location>
        <begin position="257"/>
        <end position="275"/>
    </location>
</feature>
<feature type="transmembrane region" description="Helical" evidence="6">
    <location>
        <begin position="469"/>
        <end position="493"/>
    </location>
</feature>
<comment type="subcellular location">
    <subcellularLocation>
        <location evidence="1">Membrane</location>
        <topology evidence="1">Multi-pass membrane protein</topology>
    </subcellularLocation>
</comment>
<feature type="transmembrane region" description="Helical" evidence="6">
    <location>
        <begin position="535"/>
        <end position="556"/>
    </location>
</feature>
<keyword evidence="3 6" id="KW-0812">Transmembrane</keyword>
<dbReference type="Pfam" id="PF01554">
    <property type="entry name" value="MatE"/>
    <property type="match status" value="2"/>
</dbReference>
<comment type="caution">
    <text evidence="6">Lacks conserved residue(s) required for the propagation of feature annotation.</text>
</comment>
<feature type="transmembrane region" description="Helical" evidence="6">
    <location>
        <begin position="441"/>
        <end position="463"/>
    </location>
</feature>
<feature type="region of interest" description="Disordered" evidence="7">
    <location>
        <begin position="1"/>
        <end position="24"/>
    </location>
</feature>
<evidence type="ECO:0000313" key="9">
    <source>
        <dbReference type="Proteomes" id="UP001491310"/>
    </source>
</evidence>
<keyword evidence="4 6" id="KW-1133">Transmembrane helix</keyword>
<feature type="transmembrane region" description="Helical" evidence="6">
    <location>
        <begin position="311"/>
        <end position="330"/>
    </location>
</feature>
<comment type="similarity">
    <text evidence="2 6">Belongs to the multi antimicrobial extrusion (MATE) (TC 2.A.66.1) family.</text>
</comment>
<feature type="region of interest" description="Disordered" evidence="7">
    <location>
        <begin position="76"/>
        <end position="113"/>
    </location>
</feature>
<protein>
    <recommendedName>
        <fullName evidence="6">Protein DETOXIFICATION</fullName>
    </recommendedName>
    <alternativeName>
        <fullName evidence="6">Multidrug and toxic compound extrusion protein</fullName>
    </alternativeName>
</protein>
<accession>A0ABR2YJ58</accession>
<name>A0ABR2YJ58_9CHLO</name>
<feature type="transmembrane region" description="Helical" evidence="6">
    <location>
        <begin position="505"/>
        <end position="529"/>
    </location>
</feature>
<evidence type="ECO:0000256" key="2">
    <source>
        <dbReference type="ARBA" id="ARBA00010199"/>
    </source>
</evidence>
<organism evidence="8 9">
    <name type="scientific">Coccomyxa subellipsoidea</name>
    <dbReference type="NCBI Taxonomy" id="248742"/>
    <lineage>
        <taxon>Eukaryota</taxon>
        <taxon>Viridiplantae</taxon>
        <taxon>Chlorophyta</taxon>
        <taxon>core chlorophytes</taxon>
        <taxon>Trebouxiophyceae</taxon>
        <taxon>Trebouxiophyceae incertae sedis</taxon>
        <taxon>Coccomyxaceae</taxon>
        <taxon>Coccomyxa</taxon>
    </lineage>
</organism>
<dbReference type="PANTHER" id="PTHR42893:SF9">
    <property type="entry name" value="PROTEIN DETOXIFICATION 46, CHLOROPLASTIC"/>
    <property type="match status" value="1"/>
</dbReference>
<dbReference type="PANTHER" id="PTHR42893">
    <property type="entry name" value="PROTEIN DETOXIFICATION 44, CHLOROPLASTIC-RELATED"/>
    <property type="match status" value="1"/>
</dbReference>
<feature type="transmembrane region" description="Helical" evidence="6">
    <location>
        <begin position="207"/>
        <end position="229"/>
    </location>
</feature>
<evidence type="ECO:0000256" key="3">
    <source>
        <dbReference type="ARBA" id="ARBA00022692"/>
    </source>
</evidence>
<feature type="transmembrane region" description="Helical" evidence="6">
    <location>
        <begin position="359"/>
        <end position="380"/>
    </location>
</feature>
<evidence type="ECO:0000256" key="6">
    <source>
        <dbReference type="RuleBase" id="RU004914"/>
    </source>
</evidence>
<dbReference type="InterPro" id="IPR044644">
    <property type="entry name" value="DinF-like"/>
</dbReference>
<gene>
    <name evidence="8" type="ORF">WJX75_001914</name>
</gene>
<comment type="caution">
    <text evidence="8">The sequence shown here is derived from an EMBL/GenBank/DDBJ whole genome shotgun (WGS) entry which is preliminary data.</text>
</comment>
<evidence type="ECO:0000256" key="4">
    <source>
        <dbReference type="ARBA" id="ARBA00022989"/>
    </source>
</evidence>
<proteinExistence type="inferred from homology"/>
<dbReference type="Proteomes" id="UP001491310">
    <property type="component" value="Unassembled WGS sequence"/>
</dbReference>
<evidence type="ECO:0000256" key="5">
    <source>
        <dbReference type="ARBA" id="ARBA00023136"/>
    </source>
</evidence>
<feature type="compositionally biased region" description="Basic residues" evidence="7">
    <location>
        <begin position="1"/>
        <end position="12"/>
    </location>
</feature>
<keyword evidence="5 6" id="KW-0472">Membrane</keyword>